<organism evidence="1">
    <name type="scientific">Dichomitus squalens</name>
    <dbReference type="NCBI Taxonomy" id="114155"/>
    <lineage>
        <taxon>Eukaryota</taxon>
        <taxon>Fungi</taxon>
        <taxon>Dikarya</taxon>
        <taxon>Basidiomycota</taxon>
        <taxon>Agaricomycotina</taxon>
        <taxon>Agaricomycetes</taxon>
        <taxon>Polyporales</taxon>
        <taxon>Polyporaceae</taxon>
        <taxon>Dichomitus</taxon>
    </lineage>
</organism>
<reference evidence="1" key="1">
    <citation type="submission" date="2019-01" db="EMBL/GenBank/DDBJ databases">
        <title>Draft genome sequences of three monokaryotic isolates of the white-rot basidiomycete fungus Dichomitus squalens.</title>
        <authorList>
            <consortium name="DOE Joint Genome Institute"/>
            <person name="Lopez S.C."/>
            <person name="Andreopoulos B."/>
            <person name="Pangilinan J."/>
            <person name="Lipzen A."/>
            <person name="Riley R."/>
            <person name="Ahrendt S."/>
            <person name="Ng V."/>
            <person name="Barry K."/>
            <person name="Daum C."/>
            <person name="Grigoriev I.V."/>
            <person name="Hilden K.S."/>
            <person name="Makela M.R."/>
            <person name="de Vries R.P."/>
        </authorList>
    </citation>
    <scope>NUCLEOTIDE SEQUENCE [LARGE SCALE GENOMIC DNA]</scope>
    <source>
        <strain evidence="1">OM18370.1</strain>
    </source>
</reference>
<sequence length="56" mass="6363">MLGHITLNALRRRGACECRLLFTQVCRPKTCCAPACQKPFCAERNDTQFQLGFRGM</sequence>
<protein>
    <submittedName>
        <fullName evidence="1">Uncharacterized protein</fullName>
    </submittedName>
</protein>
<evidence type="ECO:0000313" key="1">
    <source>
        <dbReference type="EMBL" id="TBU30866.1"/>
    </source>
</evidence>
<dbReference type="Proteomes" id="UP000292957">
    <property type="component" value="Unassembled WGS sequence"/>
</dbReference>
<name>A0A4Q9MX56_9APHY</name>
<dbReference type="EMBL" id="ML143403">
    <property type="protein sequence ID" value="TBU30866.1"/>
    <property type="molecule type" value="Genomic_DNA"/>
</dbReference>
<proteinExistence type="predicted"/>
<gene>
    <name evidence="1" type="ORF">BD311DRAFT_753962</name>
</gene>
<dbReference type="AlphaFoldDB" id="A0A4Q9MX56"/>
<accession>A0A4Q9MX56</accession>